<comment type="cofactor">
    <cofactor evidence="1">
        <name>Mg(2+)</name>
        <dbReference type="ChEBI" id="CHEBI:18420"/>
    </cofactor>
</comment>
<dbReference type="InterPro" id="IPR000086">
    <property type="entry name" value="NUDIX_hydrolase_dom"/>
</dbReference>
<dbReference type="PANTHER" id="PTHR43736">
    <property type="entry name" value="ADP-RIBOSE PYROPHOSPHATASE"/>
    <property type="match status" value="1"/>
</dbReference>
<feature type="domain" description="Nudix hydrolase" evidence="4">
    <location>
        <begin position="2"/>
        <end position="128"/>
    </location>
</feature>
<name>A0ABW5DDY9_9HYPH</name>
<proteinExistence type="inferred from homology"/>
<evidence type="ECO:0000256" key="2">
    <source>
        <dbReference type="ARBA" id="ARBA00022801"/>
    </source>
</evidence>
<evidence type="ECO:0000313" key="6">
    <source>
        <dbReference type="Proteomes" id="UP001597373"/>
    </source>
</evidence>
<reference evidence="6" key="1">
    <citation type="journal article" date="2019" name="Int. J. Syst. Evol. Microbiol.">
        <title>The Global Catalogue of Microorganisms (GCM) 10K type strain sequencing project: providing services to taxonomists for standard genome sequencing and annotation.</title>
        <authorList>
            <consortium name="The Broad Institute Genomics Platform"/>
            <consortium name="The Broad Institute Genome Sequencing Center for Infectious Disease"/>
            <person name="Wu L."/>
            <person name="Ma J."/>
        </authorList>
    </citation>
    <scope>NUCLEOTIDE SEQUENCE [LARGE SCALE GENOMIC DNA]</scope>
    <source>
        <strain evidence="6">KCTC 23707</strain>
    </source>
</reference>
<dbReference type="EMBL" id="JBHUIR010000011">
    <property type="protein sequence ID" value="MFD2258735.1"/>
    <property type="molecule type" value="Genomic_DNA"/>
</dbReference>
<evidence type="ECO:0000259" key="4">
    <source>
        <dbReference type="PROSITE" id="PS51462"/>
    </source>
</evidence>
<dbReference type="Gene3D" id="3.90.79.10">
    <property type="entry name" value="Nucleoside Triphosphate Pyrophosphohydrolase"/>
    <property type="match status" value="1"/>
</dbReference>
<evidence type="ECO:0000313" key="5">
    <source>
        <dbReference type="EMBL" id="MFD2258735.1"/>
    </source>
</evidence>
<dbReference type="RefSeq" id="WP_165278798.1">
    <property type="nucleotide sequence ID" value="NZ_BAABGS010000014.1"/>
</dbReference>
<comment type="similarity">
    <text evidence="3">Belongs to the Nudix hydrolase family.</text>
</comment>
<dbReference type="InterPro" id="IPR020084">
    <property type="entry name" value="NUDIX_hydrolase_CS"/>
</dbReference>
<keyword evidence="6" id="KW-1185">Reference proteome</keyword>
<accession>A0ABW5DDY9</accession>
<keyword evidence="2 3" id="KW-0378">Hydrolase</keyword>
<sequence>MADIHAVSIVVFQNGRFLLVRRGHPPAEGLYAFPGGRVEPGEDDETAARRELMEETNLAASHLTAFDRMTLEADDGRRYSLAVYRAAGVAGSLIARDDAAAAGWFTLDEMSGLPVTESTLSVAARIAAADHGDSVLRASGADAIPDASKNGGGTDG</sequence>
<dbReference type="Proteomes" id="UP001597373">
    <property type="component" value="Unassembled WGS sequence"/>
</dbReference>
<dbReference type="GO" id="GO:0016787">
    <property type="term" value="F:hydrolase activity"/>
    <property type="evidence" value="ECO:0007669"/>
    <property type="project" value="UniProtKB-KW"/>
</dbReference>
<evidence type="ECO:0000256" key="1">
    <source>
        <dbReference type="ARBA" id="ARBA00001946"/>
    </source>
</evidence>
<gene>
    <name evidence="5" type="ORF">ACFSMZ_03000</name>
</gene>
<dbReference type="PROSITE" id="PS51462">
    <property type="entry name" value="NUDIX"/>
    <property type="match status" value="1"/>
</dbReference>
<organism evidence="5 6">
    <name type="scientific">Chelativorans composti</name>
    <dbReference type="NCBI Taxonomy" id="768533"/>
    <lineage>
        <taxon>Bacteria</taxon>
        <taxon>Pseudomonadati</taxon>
        <taxon>Pseudomonadota</taxon>
        <taxon>Alphaproteobacteria</taxon>
        <taxon>Hyphomicrobiales</taxon>
        <taxon>Phyllobacteriaceae</taxon>
        <taxon>Chelativorans</taxon>
    </lineage>
</organism>
<dbReference type="InterPro" id="IPR020476">
    <property type="entry name" value="Nudix_hydrolase"/>
</dbReference>
<evidence type="ECO:0000256" key="3">
    <source>
        <dbReference type="RuleBase" id="RU003476"/>
    </source>
</evidence>
<dbReference type="PRINTS" id="PR00502">
    <property type="entry name" value="NUDIXFAMILY"/>
</dbReference>
<dbReference type="InterPro" id="IPR015797">
    <property type="entry name" value="NUDIX_hydrolase-like_dom_sf"/>
</dbReference>
<comment type="caution">
    <text evidence="5">The sequence shown here is derived from an EMBL/GenBank/DDBJ whole genome shotgun (WGS) entry which is preliminary data.</text>
</comment>
<dbReference type="Pfam" id="PF00293">
    <property type="entry name" value="NUDIX"/>
    <property type="match status" value="1"/>
</dbReference>
<protein>
    <submittedName>
        <fullName evidence="5">NUDIX hydrolase</fullName>
    </submittedName>
</protein>
<dbReference type="SUPFAM" id="SSF55811">
    <property type="entry name" value="Nudix"/>
    <property type="match status" value="1"/>
</dbReference>
<dbReference type="CDD" id="cd04673">
    <property type="entry name" value="NUDIX_ADPRase"/>
    <property type="match status" value="1"/>
</dbReference>
<dbReference type="PROSITE" id="PS00893">
    <property type="entry name" value="NUDIX_BOX"/>
    <property type="match status" value="1"/>
</dbReference>
<dbReference type="PANTHER" id="PTHR43736:SF1">
    <property type="entry name" value="DIHYDRONEOPTERIN TRIPHOSPHATE DIPHOSPHATASE"/>
    <property type="match status" value="1"/>
</dbReference>